<dbReference type="CDD" id="cd10450">
    <property type="entry name" value="GIY-YIG_AtGrxS16_like"/>
    <property type="match status" value="1"/>
</dbReference>
<name>A0AA96WPC5_9CYAN</name>
<gene>
    <name evidence="1" type="ORF">HJG54_10540</name>
</gene>
<reference evidence="1" key="1">
    <citation type="submission" date="2020-05" db="EMBL/GenBank/DDBJ databases">
        <authorList>
            <person name="Zhu T."/>
            <person name="Keshari N."/>
            <person name="Lu X."/>
        </authorList>
    </citation>
    <scope>NUCLEOTIDE SEQUENCE</scope>
    <source>
        <strain evidence="1">NK1-12</strain>
    </source>
</reference>
<dbReference type="EMBL" id="CP053586">
    <property type="protein sequence ID" value="WNZ26541.1"/>
    <property type="molecule type" value="Genomic_DNA"/>
</dbReference>
<proteinExistence type="predicted"/>
<dbReference type="InterPro" id="IPR049578">
    <property type="entry name" value="CAXIP1-like_GIY-YIG_dom"/>
</dbReference>
<organism evidence="1">
    <name type="scientific">Leptolyngbya sp. NK1-12</name>
    <dbReference type="NCBI Taxonomy" id="2547451"/>
    <lineage>
        <taxon>Bacteria</taxon>
        <taxon>Bacillati</taxon>
        <taxon>Cyanobacteriota</taxon>
        <taxon>Cyanophyceae</taxon>
        <taxon>Leptolyngbyales</taxon>
        <taxon>Leptolyngbyaceae</taxon>
        <taxon>Leptolyngbya group</taxon>
        <taxon>Leptolyngbya</taxon>
    </lineage>
</organism>
<protein>
    <submittedName>
        <fullName evidence="1">GIY-YIG nuclease family protein</fullName>
    </submittedName>
</protein>
<sequence length="179" mass="19627">MMTDSNPPALATLAAIPILDQDGEVSAQFDQQVGVYAVFDQAHVLQYVGYSRDVGLSLRQHLVRQPQACYWVKVKTIERPSRTVLEAIRDAWITENGAVPIGNGAAADQWNQPIDAKTQMTPEEQSAYAASDEAGRIKILKQVARRVEAEVLAALEARGVKMAVRFDPKAKEAGLLNLK</sequence>
<accession>A0AA96WPC5</accession>
<evidence type="ECO:0000313" key="1">
    <source>
        <dbReference type="EMBL" id="WNZ26541.1"/>
    </source>
</evidence>
<dbReference type="AlphaFoldDB" id="A0AA96WPC5"/>